<name>A0A9P4MBK1_9PEZI</name>
<dbReference type="SUPFAM" id="SSF53187">
    <property type="entry name" value="Zn-dependent exopeptidases"/>
    <property type="match status" value="1"/>
</dbReference>
<dbReference type="EMBL" id="ML978121">
    <property type="protein sequence ID" value="KAF2104741.1"/>
    <property type="molecule type" value="Genomic_DNA"/>
</dbReference>
<accession>A0A9P4MBK1</accession>
<gene>
    <name evidence="2" type="ORF">NA57DRAFT_70948</name>
</gene>
<evidence type="ECO:0000313" key="2">
    <source>
        <dbReference type="EMBL" id="KAF2104741.1"/>
    </source>
</evidence>
<dbReference type="OrthoDB" id="3927751at2759"/>
<sequence>MRRLQAANAVLITFCRFVSGGQFHDEPDSLSWYHKEVDLLAQLKSRLTGSLNHNLFINHLELELQNFGLKVLADNFEFAYDDGPLGPLGLRIEEQSVAPSMFVPYSGNTNADGVTGELVTIVNPAQGSPDWQHAIGRIAVLKTSNPPFNAEAALAPWPGSPPWGDVAAVPAATANGVVRNLTDAAEMGVKAVIYAWDNVTAANAFGQYGPFKMNYQGIPAIYTAGETTTQIMEAASDGKTATVMLRGSLKSNATTRTLWTLVEGTELKNETVIISTHTDGTNTVEENGHLALLAKARELASSPPRHTTILVFLTGHLHTSGFTDTGRVMQRWLSDHTDLWRGHGPNELTGVFGSCVEHLGAVHWFQDLSYDLYYPTGEFEQEWLYAATEQLTSLLEKEWEGVIPGLRRIINPIKSAPKQEQSGEGLPFLWNNIPEISLVTSPDWLLKLWPENFDERQLLDVTAAKRQVDSFLRIWRAVDGMERADFGKVSYKRPV</sequence>
<evidence type="ECO:0000313" key="3">
    <source>
        <dbReference type="Proteomes" id="UP000799772"/>
    </source>
</evidence>
<dbReference type="Proteomes" id="UP000799772">
    <property type="component" value="Unassembled WGS sequence"/>
</dbReference>
<protein>
    <recommendedName>
        <fullName evidence="4">Peptide hydrolase</fullName>
    </recommendedName>
</protein>
<dbReference type="Gene3D" id="3.50.30.30">
    <property type="match status" value="1"/>
</dbReference>
<keyword evidence="1" id="KW-0732">Signal</keyword>
<proteinExistence type="predicted"/>
<feature type="signal peptide" evidence="1">
    <location>
        <begin position="1"/>
        <end position="20"/>
    </location>
</feature>
<organism evidence="2 3">
    <name type="scientific">Rhizodiscina lignyota</name>
    <dbReference type="NCBI Taxonomy" id="1504668"/>
    <lineage>
        <taxon>Eukaryota</taxon>
        <taxon>Fungi</taxon>
        <taxon>Dikarya</taxon>
        <taxon>Ascomycota</taxon>
        <taxon>Pezizomycotina</taxon>
        <taxon>Dothideomycetes</taxon>
        <taxon>Pleosporomycetidae</taxon>
        <taxon>Aulographales</taxon>
        <taxon>Rhizodiscinaceae</taxon>
        <taxon>Rhizodiscina</taxon>
    </lineage>
</organism>
<evidence type="ECO:0008006" key="4">
    <source>
        <dbReference type="Google" id="ProtNLM"/>
    </source>
</evidence>
<comment type="caution">
    <text evidence="2">The sequence shown here is derived from an EMBL/GenBank/DDBJ whole genome shotgun (WGS) entry which is preliminary data.</text>
</comment>
<feature type="chain" id="PRO_5040178045" description="Peptide hydrolase" evidence="1">
    <location>
        <begin position="21"/>
        <end position="495"/>
    </location>
</feature>
<reference evidence="2" key="1">
    <citation type="journal article" date="2020" name="Stud. Mycol.">
        <title>101 Dothideomycetes genomes: a test case for predicting lifestyles and emergence of pathogens.</title>
        <authorList>
            <person name="Haridas S."/>
            <person name="Albert R."/>
            <person name="Binder M."/>
            <person name="Bloem J."/>
            <person name="Labutti K."/>
            <person name="Salamov A."/>
            <person name="Andreopoulos B."/>
            <person name="Baker S."/>
            <person name="Barry K."/>
            <person name="Bills G."/>
            <person name="Bluhm B."/>
            <person name="Cannon C."/>
            <person name="Castanera R."/>
            <person name="Culley D."/>
            <person name="Daum C."/>
            <person name="Ezra D."/>
            <person name="Gonzalez J."/>
            <person name="Henrissat B."/>
            <person name="Kuo A."/>
            <person name="Liang C."/>
            <person name="Lipzen A."/>
            <person name="Lutzoni F."/>
            <person name="Magnuson J."/>
            <person name="Mondo S."/>
            <person name="Nolan M."/>
            <person name="Ohm R."/>
            <person name="Pangilinan J."/>
            <person name="Park H.-J."/>
            <person name="Ramirez L."/>
            <person name="Alfaro M."/>
            <person name="Sun H."/>
            <person name="Tritt A."/>
            <person name="Yoshinaga Y."/>
            <person name="Zwiers L.-H."/>
            <person name="Turgeon B."/>
            <person name="Goodwin S."/>
            <person name="Spatafora J."/>
            <person name="Crous P."/>
            <person name="Grigoriev I."/>
        </authorList>
    </citation>
    <scope>NUCLEOTIDE SEQUENCE</scope>
    <source>
        <strain evidence="2">CBS 133067</strain>
    </source>
</reference>
<evidence type="ECO:0000256" key="1">
    <source>
        <dbReference type="SAM" id="SignalP"/>
    </source>
</evidence>
<dbReference type="Gene3D" id="3.40.630.10">
    <property type="entry name" value="Zn peptidases"/>
    <property type="match status" value="1"/>
</dbReference>
<keyword evidence="3" id="KW-1185">Reference proteome</keyword>
<dbReference type="AlphaFoldDB" id="A0A9P4MBK1"/>